<feature type="compositionally biased region" description="Polar residues" evidence="6">
    <location>
        <begin position="45"/>
        <end position="59"/>
    </location>
</feature>
<name>A0A088SA59_LEIPA</name>
<dbReference type="InterPro" id="IPR036249">
    <property type="entry name" value="Thioredoxin-like_sf"/>
</dbReference>
<protein>
    <submittedName>
        <fullName evidence="7">Spliceosomal U5 snRNP-specific protein, putative</fullName>
    </submittedName>
</protein>
<dbReference type="VEuPathDB" id="TriTrypDB:LPAL13_110008800"/>
<dbReference type="Proteomes" id="UP000063063">
    <property type="component" value="Chromosome 23"/>
</dbReference>
<dbReference type="InterPro" id="IPR004123">
    <property type="entry name" value="Dim1"/>
</dbReference>
<evidence type="ECO:0000256" key="5">
    <source>
        <dbReference type="ARBA" id="ARBA00023242"/>
    </source>
</evidence>
<feature type="region of interest" description="Disordered" evidence="6">
    <location>
        <begin position="39"/>
        <end position="59"/>
    </location>
</feature>
<keyword evidence="4" id="KW-0508">mRNA splicing</keyword>
<dbReference type="GO" id="GO:0046540">
    <property type="term" value="C:U4/U6 x U5 tri-snRNP complex"/>
    <property type="evidence" value="ECO:0007669"/>
    <property type="project" value="InterPro"/>
</dbReference>
<dbReference type="GO" id="GO:0005681">
    <property type="term" value="C:spliceosomal complex"/>
    <property type="evidence" value="ECO:0007669"/>
    <property type="project" value="TreeGrafter"/>
</dbReference>
<dbReference type="RefSeq" id="XP_010699238.1">
    <property type="nucleotide sequence ID" value="XM_010700936.1"/>
</dbReference>
<keyword evidence="5" id="KW-0539">Nucleus</keyword>
<dbReference type="eggNOG" id="KOG3414">
    <property type="taxonomic scope" value="Eukaryota"/>
</dbReference>
<evidence type="ECO:0000256" key="6">
    <source>
        <dbReference type="SAM" id="MobiDB-lite"/>
    </source>
</evidence>
<organism evidence="7 8">
    <name type="scientific">Leishmania panamensis</name>
    <dbReference type="NCBI Taxonomy" id="5679"/>
    <lineage>
        <taxon>Eukaryota</taxon>
        <taxon>Discoba</taxon>
        <taxon>Euglenozoa</taxon>
        <taxon>Kinetoplastea</taxon>
        <taxon>Metakinetoplastina</taxon>
        <taxon>Trypanosomatida</taxon>
        <taxon>Trypanosomatidae</taxon>
        <taxon>Leishmaniinae</taxon>
        <taxon>Leishmania</taxon>
        <taxon>Leishmania guyanensis species complex</taxon>
    </lineage>
</organism>
<dbReference type="EMBL" id="CP009392">
    <property type="protein sequence ID" value="AIN98531.1"/>
    <property type="molecule type" value="Genomic_DNA"/>
</dbReference>
<gene>
    <name evidence="7" type="ORF">LPMP_230810</name>
</gene>
<dbReference type="Gene3D" id="3.40.30.10">
    <property type="entry name" value="Glutaredoxin"/>
    <property type="match status" value="1"/>
</dbReference>
<dbReference type="OrthoDB" id="147752at2759"/>
<dbReference type="PANTHER" id="PTHR12052">
    <property type="entry name" value="THIOREDOXIN-LIKE PROTEN 4A, 4B"/>
    <property type="match status" value="1"/>
</dbReference>
<dbReference type="SUPFAM" id="SSF52833">
    <property type="entry name" value="Thioredoxin-like"/>
    <property type="match status" value="1"/>
</dbReference>
<comment type="similarity">
    <text evidence="2">Belongs to the DIM1 family.</text>
</comment>
<sequence length="217" mass="24264">MTNIITLHSAWDVDRHIVLDSADKLVLIRFSSYTSAETEAEEYSRPTQRGPTTSASTAVEGSLASSSSALSTRKHKRCDAGGVDGRVVTSVTAAALLSTNANEHYLRTRQMDALLSELAPKVCKYCTMYFVDTREVTAFNDLYELGHDRDPFAVMLFYRNRHIRVDVGTGNNNKINFFAFEDLYDFLPIVDAAYKAGRQGRSIISCDRKFSTVALRR</sequence>
<keyword evidence="3" id="KW-0507">mRNA processing</keyword>
<dbReference type="GeneID" id="22575285"/>
<dbReference type="KEGG" id="lpan:LPMP_230810"/>
<evidence type="ECO:0000256" key="1">
    <source>
        <dbReference type="ARBA" id="ARBA00004123"/>
    </source>
</evidence>
<keyword evidence="8" id="KW-1185">Reference proteome</keyword>
<evidence type="ECO:0000256" key="2">
    <source>
        <dbReference type="ARBA" id="ARBA00008241"/>
    </source>
</evidence>
<evidence type="ECO:0000313" key="8">
    <source>
        <dbReference type="Proteomes" id="UP000063063"/>
    </source>
</evidence>
<reference evidence="7 8" key="1">
    <citation type="journal article" date="2015" name="Sci. Rep.">
        <title>The genome of Leishmania panamensis: insights into genomics of the L. (Viannia) subgenus.</title>
        <authorList>
            <person name="Llanes A."/>
            <person name="Restrepo C.M."/>
            <person name="Vecchio G.D."/>
            <person name="Anguizola F.J."/>
            <person name="Lleonart R."/>
        </authorList>
    </citation>
    <scope>NUCLEOTIDE SEQUENCE [LARGE SCALE GENOMIC DNA]</scope>
    <source>
        <strain evidence="7 8">MHOM/PA/94/PSC-1</strain>
    </source>
</reference>
<dbReference type="SMART" id="SM01410">
    <property type="entry name" value="DIM1"/>
    <property type="match status" value="1"/>
</dbReference>
<evidence type="ECO:0000313" key="7">
    <source>
        <dbReference type="EMBL" id="AIN98531.1"/>
    </source>
</evidence>
<dbReference type="GO" id="GO:0005682">
    <property type="term" value="C:U5 snRNP"/>
    <property type="evidence" value="ECO:0007669"/>
    <property type="project" value="TreeGrafter"/>
</dbReference>
<evidence type="ECO:0000256" key="3">
    <source>
        <dbReference type="ARBA" id="ARBA00022664"/>
    </source>
</evidence>
<comment type="subcellular location">
    <subcellularLocation>
        <location evidence="1">Nucleus</location>
    </subcellularLocation>
</comment>
<accession>A0A088SA59</accession>
<dbReference type="Pfam" id="PF02966">
    <property type="entry name" value="DIM1"/>
    <property type="match status" value="1"/>
</dbReference>
<dbReference type="VEuPathDB" id="TriTrypDB:LPMP_230810"/>
<proteinExistence type="inferred from homology"/>
<dbReference type="AlphaFoldDB" id="A0A088SA59"/>
<dbReference type="PANTHER" id="PTHR12052:SF5">
    <property type="entry name" value="THIOREDOXIN-LIKE PROTEIN 4A"/>
    <property type="match status" value="1"/>
</dbReference>
<evidence type="ECO:0000256" key="4">
    <source>
        <dbReference type="ARBA" id="ARBA00023187"/>
    </source>
</evidence>
<dbReference type="GO" id="GO:0000398">
    <property type="term" value="P:mRNA splicing, via spliceosome"/>
    <property type="evidence" value="ECO:0007669"/>
    <property type="project" value="InterPro"/>
</dbReference>